<evidence type="ECO:0000313" key="2">
    <source>
        <dbReference type="Proteomes" id="UP001605036"/>
    </source>
</evidence>
<comment type="caution">
    <text evidence="1">The sequence shown here is derived from an EMBL/GenBank/DDBJ whole genome shotgun (WGS) entry which is preliminary data.</text>
</comment>
<proteinExistence type="predicted"/>
<keyword evidence="2" id="KW-1185">Reference proteome</keyword>
<dbReference type="AlphaFoldDB" id="A0ABD1Y3N5"/>
<name>A0ABD1Y3N5_9MARC</name>
<protein>
    <submittedName>
        <fullName evidence="1">Uncharacterized protein</fullName>
    </submittedName>
</protein>
<accession>A0ABD1Y3N5</accession>
<evidence type="ECO:0000313" key="1">
    <source>
        <dbReference type="EMBL" id="KAL2621215.1"/>
    </source>
</evidence>
<organism evidence="1 2">
    <name type="scientific">Riccia fluitans</name>
    <dbReference type="NCBI Taxonomy" id="41844"/>
    <lineage>
        <taxon>Eukaryota</taxon>
        <taxon>Viridiplantae</taxon>
        <taxon>Streptophyta</taxon>
        <taxon>Embryophyta</taxon>
        <taxon>Marchantiophyta</taxon>
        <taxon>Marchantiopsida</taxon>
        <taxon>Marchantiidae</taxon>
        <taxon>Marchantiales</taxon>
        <taxon>Ricciaceae</taxon>
        <taxon>Riccia</taxon>
    </lineage>
</organism>
<dbReference type="Proteomes" id="UP001605036">
    <property type="component" value="Unassembled WGS sequence"/>
</dbReference>
<gene>
    <name evidence="1" type="ORF">R1flu_001420</name>
</gene>
<dbReference type="EMBL" id="JBHFFA010000006">
    <property type="protein sequence ID" value="KAL2621215.1"/>
    <property type="molecule type" value="Genomic_DNA"/>
</dbReference>
<sequence length="89" mass="9729">MSIGHGALPATALWAVRAGERATGSTERAARWSGRPAAVFHMAARRVASALLATALHAATILKHPRGRFRVRKWERERVVHIALLDRAS</sequence>
<reference evidence="1 2" key="1">
    <citation type="submission" date="2024-09" db="EMBL/GenBank/DDBJ databases">
        <title>Chromosome-scale assembly of Riccia fluitans.</title>
        <authorList>
            <person name="Paukszto L."/>
            <person name="Sawicki J."/>
            <person name="Karawczyk K."/>
            <person name="Piernik-Szablinska J."/>
            <person name="Szczecinska M."/>
            <person name="Mazdziarz M."/>
        </authorList>
    </citation>
    <scope>NUCLEOTIDE SEQUENCE [LARGE SCALE GENOMIC DNA]</scope>
    <source>
        <strain evidence="1">Rf_01</strain>
        <tissue evidence="1">Aerial parts of the thallus</tissue>
    </source>
</reference>